<comment type="caution">
    <text evidence="2">The sequence shown here is derived from an EMBL/GenBank/DDBJ whole genome shotgun (WGS) entry which is preliminary data.</text>
</comment>
<feature type="domain" description="PKD" evidence="1">
    <location>
        <begin position="242"/>
        <end position="309"/>
    </location>
</feature>
<evidence type="ECO:0000313" key="3">
    <source>
        <dbReference type="Proteomes" id="UP000245657"/>
    </source>
</evidence>
<dbReference type="InterPro" id="IPR013229">
    <property type="entry name" value="PEGA"/>
</dbReference>
<gene>
    <name evidence="2" type="ORF">DK846_09565</name>
</gene>
<dbReference type="InterPro" id="IPR000601">
    <property type="entry name" value="PKD_dom"/>
</dbReference>
<dbReference type="InterPro" id="IPR022409">
    <property type="entry name" value="PKD/Chitinase_dom"/>
</dbReference>
<proteinExistence type="predicted"/>
<dbReference type="InterPro" id="IPR013783">
    <property type="entry name" value="Ig-like_fold"/>
</dbReference>
<dbReference type="PANTHER" id="PTHR36194">
    <property type="entry name" value="S-LAYER-LIKE PROTEIN"/>
    <property type="match status" value="1"/>
</dbReference>
<dbReference type="SUPFAM" id="SSF49299">
    <property type="entry name" value="PKD domain"/>
    <property type="match status" value="1"/>
</dbReference>
<dbReference type="Pfam" id="PF08308">
    <property type="entry name" value="PEGA"/>
    <property type="match status" value="2"/>
</dbReference>
<dbReference type="FunFam" id="2.60.40.10:FF:000270">
    <property type="entry name" value="Cell surface protein"/>
    <property type="match status" value="1"/>
</dbReference>
<organism evidence="2 3">
    <name type="scientific">Methanospirillum lacunae</name>
    <dbReference type="NCBI Taxonomy" id="668570"/>
    <lineage>
        <taxon>Archaea</taxon>
        <taxon>Methanobacteriati</taxon>
        <taxon>Methanobacteriota</taxon>
        <taxon>Stenosarchaea group</taxon>
        <taxon>Methanomicrobia</taxon>
        <taxon>Methanomicrobiales</taxon>
        <taxon>Methanospirillaceae</taxon>
        <taxon>Methanospirillum</taxon>
    </lineage>
</organism>
<dbReference type="InterPro" id="IPR035986">
    <property type="entry name" value="PKD_dom_sf"/>
</dbReference>
<sequence length="504" mass="53216">MPTHTGEDMVNNMIQKRNGIALFLIGCLLLVGVGSATTIELSGVSISGAGQSASIPITIDTVSTGLAGYKLNAALSTSGVAKITAVTMPDWASMKNVDGTLPGESVNITAVDLSDTIKSGATNVPVATLTIEGVAAGSTNLVLTVSELTDDSGNAIQFSMSQAGIVVGGSSSTPTPSPTPTITSTTTATITPTPTATITSSPTVTPTQTITATPTLTTVPTITPTPTQTIVQLATPTPVPTVIANFTADVTSGPSPMTVKFTDLSEGYPTKFLWNFGDNSSDSTSVVENPQHIYRIPGIYSVSLNASNSQYSNETSRANYIVAANMRMPQRGDKTSMTIYSVPDGAECYLNNAYQGITPVNVTNLTPRTYQLRLHKEGYYDIVDPVIANNGVLPTFVSGYEMVPHYAEIGKLVADPPQTGAAYIVTYPELVTTYIDDKKVGMTDVMVLNLAVGTHNLTLVKDGYANWTDTLDVRNGLAVIQSYFYDQPYFPPTNKIVEYVNMSP</sequence>
<name>A0A2V2N6V5_9EURY</name>
<dbReference type="PROSITE" id="PS50093">
    <property type="entry name" value="PKD"/>
    <property type="match status" value="1"/>
</dbReference>
<dbReference type="CDD" id="cd00146">
    <property type="entry name" value="PKD"/>
    <property type="match status" value="1"/>
</dbReference>
<dbReference type="SMART" id="SM00089">
    <property type="entry name" value="PKD"/>
    <property type="match status" value="1"/>
</dbReference>
<dbReference type="Proteomes" id="UP000245657">
    <property type="component" value="Unassembled WGS sequence"/>
</dbReference>
<dbReference type="AlphaFoldDB" id="A0A2V2N6V5"/>
<dbReference type="Pfam" id="PF18911">
    <property type="entry name" value="PKD_4"/>
    <property type="match status" value="1"/>
</dbReference>
<keyword evidence="3" id="KW-1185">Reference proteome</keyword>
<dbReference type="EMBL" id="QGMY01000007">
    <property type="protein sequence ID" value="PWR72218.1"/>
    <property type="molecule type" value="Genomic_DNA"/>
</dbReference>
<evidence type="ECO:0000259" key="1">
    <source>
        <dbReference type="PROSITE" id="PS50093"/>
    </source>
</evidence>
<dbReference type="Gene3D" id="2.60.40.10">
    <property type="entry name" value="Immunoglobulins"/>
    <property type="match status" value="1"/>
</dbReference>
<dbReference type="PANTHER" id="PTHR36194:SF1">
    <property type="entry name" value="S-LAYER-LIKE PROTEIN"/>
    <property type="match status" value="1"/>
</dbReference>
<protein>
    <recommendedName>
        <fullName evidence="1">PKD domain-containing protein</fullName>
    </recommendedName>
</protein>
<accession>A0A2V2N6V5</accession>
<reference evidence="2 3" key="1">
    <citation type="submission" date="2018-05" db="EMBL/GenBank/DDBJ databases">
        <title>Draft genome of Methanospirillum lacunae Ki8-1.</title>
        <authorList>
            <person name="Dueholm M.S."/>
            <person name="Nielsen P.H."/>
            <person name="Bakmann L.F."/>
            <person name="Otzen D.E."/>
        </authorList>
    </citation>
    <scope>NUCLEOTIDE SEQUENCE [LARGE SCALE GENOMIC DNA]</scope>
    <source>
        <strain evidence="2 3">Ki8-1</strain>
    </source>
</reference>
<evidence type="ECO:0000313" key="2">
    <source>
        <dbReference type="EMBL" id="PWR72218.1"/>
    </source>
</evidence>